<reference evidence="1 2" key="1">
    <citation type="submission" date="2024-03" db="EMBL/GenBank/DDBJ databases">
        <authorList>
            <person name="Martinez-Hernandez J."/>
        </authorList>
    </citation>
    <scope>NUCLEOTIDE SEQUENCE [LARGE SCALE GENOMIC DNA]</scope>
</reference>
<dbReference type="GO" id="GO:0030687">
    <property type="term" value="C:preribosome, large subunit precursor"/>
    <property type="evidence" value="ECO:0007669"/>
    <property type="project" value="TreeGrafter"/>
</dbReference>
<comment type="caution">
    <text evidence="1">The sequence shown here is derived from an EMBL/GenBank/DDBJ whole genome shotgun (WGS) entry which is preliminary data.</text>
</comment>
<gene>
    <name evidence="1" type="ORF">LLUT_LOCUS18601</name>
</gene>
<proteinExistence type="predicted"/>
<evidence type="ECO:0000313" key="1">
    <source>
        <dbReference type="EMBL" id="CAL0317541.1"/>
    </source>
</evidence>
<organism evidence="1 2">
    <name type="scientific">Lupinus luteus</name>
    <name type="common">European yellow lupine</name>
    <dbReference type="NCBI Taxonomy" id="3873"/>
    <lineage>
        <taxon>Eukaryota</taxon>
        <taxon>Viridiplantae</taxon>
        <taxon>Streptophyta</taxon>
        <taxon>Embryophyta</taxon>
        <taxon>Tracheophyta</taxon>
        <taxon>Spermatophyta</taxon>
        <taxon>Magnoliopsida</taxon>
        <taxon>eudicotyledons</taxon>
        <taxon>Gunneridae</taxon>
        <taxon>Pentapetalae</taxon>
        <taxon>rosids</taxon>
        <taxon>fabids</taxon>
        <taxon>Fabales</taxon>
        <taxon>Fabaceae</taxon>
        <taxon>Papilionoideae</taxon>
        <taxon>50 kb inversion clade</taxon>
        <taxon>genistoids sensu lato</taxon>
        <taxon>core genistoids</taxon>
        <taxon>Genisteae</taxon>
        <taxon>Lupinus</taxon>
    </lineage>
</organism>
<dbReference type="PANTHER" id="PTHR15002:SF0">
    <property type="entry name" value="RIBOSOMAL BIOGENESIS PROTEIN LAS1L"/>
    <property type="match status" value="1"/>
</dbReference>
<protein>
    <submittedName>
        <fullName evidence="1">Uncharacterized protein</fullName>
    </submittedName>
</protein>
<dbReference type="InterPro" id="IPR007174">
    <property type="entry name" value="Las1"/>
</dbReference>
<dbReference type="Pfam" id="PF04031">
    <property type="entry name" value="Las1"/>
    <property type="match status" value="1"/>
</dbReference>
<dbReference type="AlphaFoldDB" id="A0AAV1X7M1"/>
<dbReference type="GO" id="GO:0000460">
    <property type="term" value="P:maturation of 5.8S rRNA"/>
    <property type="evidence" value="ECO:0007669"/>
    <property type="project" value="TreeGrafter"/>
</dbReference>
<dbReference type="GO" id="GO:0004519">
    <property type="term" value="F:endonuclease activity"/>
    <property type="evidence" value="ECO:0007669"/>
    <property type="project" value="InterPro"/>
</dbReference>
<keyword evidence="2" id="KW-1185">Reference proteome</keyword>
<accession>A0AAV1X7M1</accession>
<dbReference type="GO" id="GO:0090730">
    <property type="term" value="C:Las1 complex"/>
    <property type="evidence" value="ECO:0007669"/>
    <property type="project" value="InterPro"/>
</dbReference>
<dbReference type="Proteomes" id="UP001497480">
    <property type="component" value="Unassembled WGS sequence"/>
</dbReference>
<dbReference type="GO" id="GO:0000470">
    <property type="term" value="P:maturation of LSU-rRNA"/>
    <property type="evidence" value="ECO:0007669"/>
    <property type="project" value="TreeGrafter"/>
</dbReference>
<evidence type="ECO:0000313" key="2">
    <source>
        <dbReference type="Proteomes" id="UP001497480"/>
    </source>
</evidence>
<dbReference type="EMBL" id="CAXHTB010000013">
    <property type="protein sequence ID" value="CAL0317541.1"/>
    <property type="molecule type" value="Genomic_DNA"/>
</dbReference>
<dbReference type="PANTHER" id="PTHR15002">
    <property type="entry name" value="RIBOSOMAL BIOGENESIS PROTEIN LAS1L"/>
    <property type="match status" value="1"/>
</dbReference>
<name>A0AAV1X7M1_LUPLU</name>
<sequence length="614" mass="68942">MEESLLLLGFKEENEDTNSSTSLRLVPWLNWNEWIFVKHALFSNSTSSISSALNRISAWRSRGSLPITVQITASIIEIQLKDPYFQMVDHASDSDEILSMLYCMAITRLVNGVIEKTRVKELVSIAVAAEAIGIPRTLIDIRHEASHRELPSLKVVRTASIKALDWLKFYYWEPQSKAIPFQGERNDKVKKEVKSKIRELAICVKVKGNPQPSTSLLKGKRLKHGELLLGRNKLLSLTLGKSQSSQSGGSKKPIAKILKSVLRLYSSFSSEIVSVLLEYLLKAMSSAEFKEKADAASVGLTIQSVLADWKPVILKLWDKEPELLVNLLKEVLDMIETREDMKCDGDNPCTGISHAKAEFCRSDYLSSLFAWLVGILSKVPSATANVPKKVLLELLHKCLLISQLCNKQLMDSALYLAELVGDRFLLERAKRLYLIGLSNLDYADDKASSVLTTKNIFQFEESIHEAAKKLELFKQQILKNKTPRAVDCENKKLQTWSLAKSWNPCPIGMLPRAVGSSGFLPVLDHVDNQKQNVVSERREDQKLTQHGTKRDATEDLQLLDNSSVKKMRDTKESCDLNDVLPRDGVKGCLMVAGVWKRVGEEELQAIQSSLRILV</sequence>